<organism evidence="6 7">
    <name type="scientific">Aspergillus terreus</name>
    <dbReference type="NCBI Taxonomy" id="33178"/>
    <lineage>
        <taxon>Eukaryota</taxon>
        <taxon>Fungi</taxon>
        <taxon>Dikarya</taxon>
        <taxon>Ascomycota</taxon>
        <taxon>Pezizomycotina</taxon>
        <taxon>Eurotiomycetes</taxon>
        <taxon>Eurotiomycetidae</taxon>
        <taxon>Eurotiales</taxon>
        <taxon>Aspergillaceae</taxon>
        <taxon>Aspergillus</taxon>
        <taxon>Aspergillus subgen. Circumdati</taxon>
    </lineage>
</organism>
<keyword evidence="7" id="KW-1185">Reference proteome</keyword>
<dbReference type="PANTHER" id="PTHR37490">
    <property type="entry name" value="EXPRESSED PROTEIN"/>
    <property type="match status" value="1"/>
</dbReference>
<dbReference type="VEuPathDB" id="FungiDB:ATEG_09822"/>
<dbReference type="Pfam" id="PF11913">
    <property type="entry name" value="DUF3431"/>
    <property type="match status" value="1"/>
</dbReference>
<gene>
    <name evidence="6" type="ORF">ATEIFO6365_0013033000</name>
</gene>
<evidence type="ECO:0000256" key="2">
    <source>
        <dbReference type="SAM" id="Phobius"/>
    </source>
</evidence>
<evidence type="ECO:0000259" key="5">
    <source>
        <dbReference type="Pfam" id="PF03893"/>
    </source>
</evidence>
<feature type="domain" description="Mono-/di-acylglycerol lipase N-terminal" evidence="5">
    <location>
        <begin position="12"/>
        <end position="78"/>
    </location>
</feature>
<dbReference type="OrthoDB" id="426718at2759"/>
<dbReference type="GO" id="GO:0016042">
    <property type="term" value="P:lipid catabolic process"/>
    <property type="evidence" value="ECO:0007669"/>
    <property type="project" value="InterPro"/>
</dbReference>
<keyword evidence="2" id="KW-1133">Transmembrane helix</keyword>
<dbReference type="Pfam" id="PF03893">
    <property type="entry name" value="Lipase3_N"/>
    <property type="match status" value="1"/>
</dbReference>
<sequence>MFSIRYTCLVLVTTLVALGVAAPVRHVARDVSTAALQQLNLFAEYSAAAYCTGNLNTTGTKVVCPAGNCPQVEAADTTSLKEFLADGQYGELAGYLAADSTNKLIVLSFRGSRTPANWIANLDFIFDDADELCADCKVHGGFWKAWHTVSDALKAEIQKARTAHPDYKLVFTGHSLGAAIATLGAAELRTTEKWAIDVYSYGSPRVGNLELAEYITSLGAIYRATHTNDIVPRLPPEAVGYRHPSPEYWITSANGVEPTTTDVKVIEGVGSRKGNAGEASPDASAHSCGPNSPRRRNREKAILSTILIIYAIYFLFFANSGPRQSAESLHDEVSRGGPLRDSRSGQATPSRRPPTQPISKDMVVASMKKDNVSWLFEYFPDWHKSVYVVDDKKAPLTVKLNKGRESMVYLTYIIDNYDNLPDNILFIHSQRYQWHNDDPYYDGVPMLQHFQIPYLQKQGYVNLRCAWVLGCPAEIHPLSDLHRQDVHAGEYFKDGFKELFPGEEVPAAVGASCCAQFGVTRWQIRKRPKKDYERFRTWLAETPLPDDVSGRIMEYSWHMIFGKDPVYCPSAEECYCKVFGLCDLSCPSEGECVDRYVLPPYSSLPKGWPFIGWKGQPQDPTTGLPES</sequence>
<dbReference type="Pfam" id="PF01764">
    <property type="entry name" value="Lipase_3"/>
    <property type="match status" value="1"/>
</dbReference>
<dbReference type="EMBL" id="BLJY01000013">
    <property type="protein sequence ID" value="GFF20996.1"/>
    <property type="molecule type" value="Genomic_DNA"/>
</dbReference>
<dbReference type="AlphaFoldDB" id="A0A5M3ZGL0"/>
<evidence type="ECO:0000256" key="1">
    <source>
        <dbReference type="SAM" id="MobiDB-lite"/>
    </source>
</evidence>
<dbReference type="CDD" id="cd00519">
    <property type="entry name" value="Lipase_3"/>
    <property type="match status" value="1"/>
</dbReference>
<dbReference type="Proteomes" id="UP000452235">
    <property type="component" value="Unassembled WGS sequence"/>
</dbReference>
<dbReference type="InterPro" id="IPR029058">
    <property type="entry name" value="AB_hydrolase_fold"/>
</dbReference>
<dbReference type="InterPro" id="IPR002921">
    <property type="entry name" value="Fungal_lipase-type"/>
</dbReference>
<feature type="domain" description="Fungal lipase-type" evidence="4">
    <location>
        <begin position="106"/>
        <end position="237"/>
    </location>
</feature>
<accession>A0A5M3ZGL0</accession>
<dbReference type="InterPro" id="IPR021838">
    <property type="entry name" value="DUF3431"/>
</dbReference>
<comment type="caution">
    <text evidence="6">The sequence shown here is derived from an EMBL/GenBank/DDBJ whole genome shotgun (WGS) entry which is preliminary data.</text>
</comment>
<keyword evidence="3" id="KW-0732">Signal</keyword>
<feature type="region of interest" description="Disordered" evidence="1">
    <location>
        <begin position="328"/>
        <end position="361"/>
    </location>
</feature>
<dbReference type="PANTHER" id="PTHR37490:SF3">
    <property type="entry name" value="DUF3431 DOMAIN CONTAINING PROTEIN"/>
    <property type="match status" value="1"/>
</dbReference>
<dbReference type="Gene3D" id="3.40.50.1820">
    <property type="entry name" value="alpha/beta hydrolase"/>
    <property type="match status" value="1"/>
</dbReference>
<dbReference type="SUPFAM" id="SSF53474">
    <property type="entry name" value="alpha/beta-Hydrolases"/>
    <property type="match status" value="1"/>
</dbReference>
<evidence type="ECO:0000259" key="4">
    <source>
        <dbReference type="Pfam" id="PF01764"/>
    </source>
</evidence>
<dbReference type="VEuPathDB" id="FungiDB:ATEG_09823"/>
<evidence type="ECO:0000256" key="3">
    <source>
        <dbReference type="SAM" id="SignalP"/>
    </source>
</evidence>
<protein>
    <submittedName>
        <fullName evidence="6">Lipase, class 3</fullName>
    </submittedName>
</protein>
<feature type="region of interest" description="Disordered" evidence="1">
    <location>
        <begin position="271"/>
        <end position="296"/>
    </location>
</feature>
<feature type="signal peptide" evidence="3">
    <location>
        <begin position="1"/>
        <end position="21"/>
    </location>
</feature>
<reference evidence="6 7" key="1">
    <citation type="submission" date="2020-01" db="EMBL/GenBank/DDBJ databases">
        <title>Aspergillus terreus IFO 6365 whole genome shotgun sequence.</title>
        <authorList>
            <person name="Kanamasa S."/>
            <person name="Takahashi H."/>
        </authorList>
    </citation>
    <scope>NUCLEOTIDE SEQUENCE [LARGE SCALE GENOMIC DNA]</scope>
    <source>
        <strain evidence="6 7">IFO 6365</strain>
    </source>
</reference>
<evidence type="ECO:0000313" key="7">
    <source>
        <dbReference type="Proteomes" id="UP000452235"/>
    </source>
</evidence>
<keyword evidence="2" id="KW-0812">Transmembrane</keyword>
<evidence type="ECO:0000313" key="6">
    <source>
        <dbReference type="EMBL" id="GFF20996.1"/>
    </source>
</evidence>
<name>A0A5M3ZGL0_ASPTE</name>
<proteinExistence type="predicted"/>
<feature type="compositionally biased region" description="Basic and acidic residues" evidence="1">
    <location>
        <begin position="328"/>
        <end position="343"/>
    </location>
</feature>
<dbReference type="InterPro" id="IPR005592">
    <property type="entry name" value="Mono/diacylglycerol_lipase_N"/>
</dbReference>
<feature type="transmembrane region" description="Helical" evidence="2">
    <location>
        <begin position="301"/>
        <end position="318"/>
    </location>
</feature>
<keyword evidence="2" id="KW-0472">Membrane</keyword>
<feature type="chain" id="PRO_5043691661" evidence="3">
    <location>
        <begin position="22"/>
        <end position="627"/>
    </location>
</feature>